<keyword evidence="2" id="KW-1185">Reference proteome</keyword>
<gene>
    <name evidence="1" type="ORF">SJI18_02445</name>
</gene>
<dbReference type="InterPro" id="IPR046118">
    <property type="entry name" value="DUF6115"/>
</dbReference>
<organism evidence="1 2">
    <name type="scientific">Clostridium frigoriphilum</name>
    <dbReference type="NCBI Taxonomy" id="443253"/>
    <lineage>
        <taxon>Bacteria</taxon>
        <taxon>Bacillati</taxon>
        <taxon>Bacillota</taxon>
        <taxon>Clostridia</taxon>
        <taxon>Eubacteriales</taxon>
        <taxon>Clostridiaceae</taxon>
        <taxon>Clostridium</taxon>
    </lineage>
</organism>
<proteinExistence type="predicted"/>
<name>A0ABU7UID0_9CLOT</name>
<evidence type="ECO:0000313" key="1">
    <source>
        <dbReference type="EMBL" id="MEF2111160.1"/>
    </source>
</evidence>
<protein>
    <submittedName>
        <fullName evidence="1">Uncharacterized protein</fullName>
    </submittedName>
</protein>
<comment type="caution">
    <text evidence="1">The sequence shown here is derived from an EMBL/GenBank/DDBJ whole genome shotgun (WGS) entry which is preliminary data.</text>
</comment>
<dbReference type="EMBL" id="JAZHFS010000001">
    <property type="protein sequence ID" value="MEF2111160.1"/>
    <property type="molecule type" value="Genomic_DNA"/>
</dbReference>
<dbReference type="Proteomes" id="UP001498469">
    <property type="component" value="Unassembled WGS sequence"/>
</dbReference>
<reference evidence="1 2" key="1">
    <citation type="submission" date="2023-11" db="EMBL/GenBank/DDBJ databases">
        <title>Draft genome sequence of a psychrophilic Clostridium strain from permafrost water brine.</title>
        <authorList>
            <person name="Shcherbakova V.A."/>
            <person name="Trubitsyn V.E."/>
            <person name="Zakharyuk A.G."/>
        </authorList>
    </citation>
    <scope>NUCLEOTIDE SEQUENCE [LARGE SCALE GENOMIC DNA]</scope>
    <source>
        <strain evidence="1 2">14F</strain>
    </source>
</reference>
<evidence type="ECO:0000313" key="2">
    <source>
        <dbReference type="Proteomes" id="UP001498469"/>
    </source>
</evidence>
<dbReference type="Pfam" id="PF19610">
    <property type="entry name" value="DUF6115"/>
    <property type="match status" value="1"/>
</dbReference>
<dbReference type="RefSeq" id="WP_216247808.1">
    <property type="nucleotide sequence ID" value="NZ_JAZHFS010000001.1"/>
</dbReference>
<accession>A0ABU7UID0</accession>
<sequence>MTGLLIFIGLILIILNVLSIKKQNKSFNGVLGNAMGNIKDDDIRIGELRAEFSKSILELQSGIMEIKESMVKNDKIHKDYEACHDNKENTITIDDTKSDNASITYIAKPDEIDSRVLDEPNNSNEKVEEIKRLFSEGSSTDEVCEILHLGKGEVLLIKDLYIR</sequence>